<keyword evidence="2" id="KW-1133">Transmembrane helix</keyword>
<reference evidence="3 4" key="1">
    <citation type="submission" date="2014-03" db="EMBL/GenBank/DDBJ databases">
        <title>Genomics of Bifidobacteria.</title>
        <authorList>
            <person name="Ventura M."/>
            <person name="Milani C."/>
            <person name="Lugli G.A."/>
        </authorList>
    </citation>
    <scope>NUCLEOTIDE SEQUENCE [LARGE SCALE GENOMIC DNA]</scope>
    <source>
        <strain evidence="3 4">LMG 11591</strain>
    </source>
</reference>
<comment type="caution">
    <text evidence="3">The sequence shown here is derived from an EMBL/GenBank/DDBJ whole genome shotgun (WGS) entry which is preliminary data.</text>
</comment>
<feature type="region of interest" description="Disordered" evidence="1">
    <location>
        <begin position="95"/>
        <end position="124"/>
    </location>
</feature>
<dbReference type="Proteomes" id="UP000029052">
    <property type="component" value="Unassembled WGS sequence"/>
</dbReference>
<dbReference type="RefSeq" id="WP_022860295.1">
    <property type="nucleotide sequence ID" value="NZ_JGZB01000013.1"/>
</dbReference>
<dbReference type="EMBL" id="JGZB01000013">
    <property type="protein sequence ID" value="KFI66557.1"/>
    <property type="molecule type" value="Genomic_DNA"/>
</dbReference>
<proteinExistence type="predicted"/>
<protein>
    <submittedName>
        <fullName evidence="3">Phage holin</fullName>
    </submittedName>
</protein>
<feature type="transmembrane region" description="Helical" evidence="2">
    <location>
        <begin position="39"/>
        <end position="61"/>
    </location>
</feature>
<organism evidence="3 4">
    <name type="scientific">Bifidobacterium magnum</name>
    <dbReference type="NCBI Taxonomy" id="1692"/>
    <lineage>
        <taxon>Bacteria</taxon>
        <taxon>Bacillati</taxon>
        <taxon>Actinomycetota</taxon>
        <taxon>Actinomycetes</taxon>
        <taxon>Bifidobacteriales</taxon>
        <taxon>Bifidobacteriaceae</taxon>
        <taxon>Bifidobacterium</taxon>
    </lineage>
</organism>
<keyword evidence="2" id="KW-0472">Membrane</keyword>
<name>A0A087B6A7_9BIFI</name>
<dbReference type="Pfam" id="PF16945">
    <property type="entry name" value="Phage_r1t_holin"/>
    <property type="match status" value="1"/>
</dbReference>
<dbReference type="AlphaFoldDB" id="A0A087B6A7"/>
<feature type="compositionally biased region" description="Basic and acidic residues" evidence="1">
    <location>
        <begin position="100"/>
        <end position="109"/>
    </location>
</feature>
<accession>A0A087B6A7</accession>
<dbReference type="InterPro" id="IPR020109">
    <property type="entry name" value="Holin_r1t"/>
</dbReference>
<evidence type="ECO:0000256" key="2">
    <source>
        <dbReference type="SAM" id="Phobius"/>
    </source>
</evidence>
<evidence type="ECO:0000256" key="1">
    <source>
        <dbReference type="SAM" id="MobiDB-lite"/>
    </source>
</evidence>
<evidence type="ECO:0000313" key="3">
    <source>
        <dbReference type="EMBL" id="KFI66557.1"/>
    </source>
</evidence>
<gene>
    <name evidence="3" type="ORF">BMAGN_1467</name>
</gene>
<sequence>MNLISEWLAAAGIRAVKTMAQAGLAVLGTGLIGVLDVDWMNVISVMIMAGIMSLLTSIAGLPEVDSGAPLSEVLDGEETIGHARHVKTLTELKTGVCTDSRNEHPRLVDEDGDELPDQHLDDYV</sequence>
<keyword evidence="4" id="KW-1185">Reference proteome</keyword>
<evidence type="ECO:0000313" key="4">
    <source>
        <dbReference type="Proteomes" id="UP000029052"/>
    </source>
</evidence>
<dbReference type="eggNOG" id="ENOG5033F8W">
    <property type="taxonomic scope" value="Bacteria"/>
</dbReference>
<keyword evidence="2" id="KW-0812">Transmembrane</keyword>
<dbReference type="STRING" id="1692.BMAGN_1467"/>